<sequence>MKTLHQLPFFAVLAILTSCSGRQPLKVNIDSVSNHLGPGKHSFVAAFEKDTAKLNLDITPKGQITGQLAVNYQRADTIIATRESTNGNLTGEFKGDTLMVDYYFTCGNNKDVKYINPVALLHRGDTLIMGNGRIYSYLGRTYFDPHTPIDFKKSKFRFLPVKK</sequence>
<gene>
    <name evidence="1" type="ORF">C8P68_104185</name>
</gene>
<proteinExistence type="predicted"/>
<dbReference type="Proteomes" id="UP000244168">
    <property type="component" value="Unassembled WGS sequence"/>
</dbReference>
<dbReference type="RefSeq" id="WP_107828656.1">
    <property type="nucleotide sequence ID" value="NZ_CP160205.1"/>
</dbReference>
<organism evidence="1 2">
    <name type="scientific">Mucilaginibacter yixingensis</name>
    <dbReference type="NCBI Taxonomy" id="1295612"/>
    <lineage>
        <taxon>Bacteria</taxon>
        <taxon>Pseudomonadati</taxon>
        <taxon>Bacteroidota</taxon>
        <taxon>Sphingobacteriia</taxon>
        <taxon>Sphingobacteriales</taxon>
        <taxon>Sphingobacteriaceae</taxon>
        <taxon>Mucilaginibacter</taxon>
    </lineage>
</organism>
<protein>
    <submittedName>
        <fullName evidence="1">Uncharacterized protein</fullName>
    </submittedName>
</protein>
<dbReference type="AlphaFoldDB" id="A0A2T5J9L7"/>
<name>A0A2T5J9L7_9SPHI</name>
<keyword evidence="2" id="KW-1185">Reference proteome</keyword>
<reference evidence="1 2" key="1">
    <citation type="submission" date="2018-04" db="EMBL/GenBank/DDBJ databases">
        <title>Genomic Encyclopedia of Archaeal and Bacterial Type Strains, Phase II (KMG-II): from individual species to whole genera.</title>
        <authorList>
            <person name="Goeker M."/>
        </authorList>
    </citation>
    <scope>NUCLEOTIDE SEQUENCE [LARGE SCALE GENOMIC DNA]</scope>
    <source>
        <strain evidence="1 2">DSM 26809</strain>
    </source>
</reference>
<evidence type="ECO:0000313" key="2">
    <source>
        <dbReference type="Proteomes" id="UP000244168"/>
    </source>
</evidence>
<dbReference type="PROSITE" id="PS51257">
    <property type="entry name" value="PROKAR_LIPOPROTEIN"/>
    <property type="match status" value="1"/>
</dbReference>
<evidence type="ECO:0000313" key="1">
    <source>
        <dbReference type="EMBL" id="PTQ96699.1"/>
    </source>
</evidence>
<dbReference type="OrthoDB" id="768192at2"/>
<comment type="caution">
    <text evidence="1">The sequence shown here is derived from an EMBL/GenBank/DDBJ whole genome shotgun (WGS) entry which is preliminary data.</text>
</comment>
<accession>A0A2T5J9L7</accession>
<dbReference type="EMBL" id="QAOQ01000004">
    <property type="protein sequence ID" value="PTQ96699.1"/>
    <property type="molecule type" value="Genomic_DNA"/>
</dbReference>